<keyword evidence="2" id="KW-1133">Transmembrane helix</keyword>
<sequence>MDVLNAVNAAEFPVAAPLADGTGALGVVLPVVALAVVALLIGGFILSKRKHDAEPPPPKPHEQPERPEQRTHIEQHEPHSSDRFPEDGHALSPYELKDHGNGPLPPDEERPRG</sequence>
<dbReference type="RefSeq" id="WP_030116907.1">
    <property type="nucleotide sequence ID" value="NZ_CP020570.1"/>
</dbReference>
<dbReference type="OrthoDB" id="4223997at2"/>
<evidence type="ECO:0000256" key="2">
    <source>
        <dbReference type="SAM" id="Phobius"/>
    </source>
</evidence>
<gene>
    <name evidence="3" type="ORF">B1H20_00820</name>
</gene>
<proteinExistence type="predicted"/>
<keyword evidence="2" id="KW-0812">Transmembrane</keyword>
<dbReference type="STRING" id="1935.B1H20_00820"/>
<evidence type="ECO:0000313" key="3">
    <source>
        <dbReference type="EMBL" id="ARF60082.1"/>
    </source>
</evidence>
<dbReference type="AlphaFoldDB" id="A0A1V0U555"/>
<dbReference type="KEGG" id="svu:B1H20_00820"/>
<dbReference type="EMBL" id="CP020570">
    <property type="protein sequence ID" value="ARF60082.1"/>
    <property type="molecule type" value="Genomic_DNA"/>
</dbReference>
<dbReference type="GeneID" id="63978017"/>
<feature type="region of interest" description="Disordered" evidence="1">
    <location>
        <begin position="49"/>
        <end position="113"/>
    </location>
</feature>
<feature type="transmembrane region" description="Helical" evidence="2">
    <location>
        <begin position="23"/>
        <end position="46"/>
    </location>
</feature>
<evidence type="ECO:0008006" key="5">
    <source>
        <dbReference type="Google" id="ProtNLM"/>
    </source>
</evidence>
<evidence type="ECO:0000256" key="1">
    <source>
        <dbReference type="SAM" id="MobiDB-lite"/>
    </source>
</evidence>
<dbReference type="InterPro" id="IPR045513">
    <property type="entry name" value="DUF6479"/>
</dbReference>
<feature type="compositionally biased region" description="Basic and acidic residues" evidence="1">
    <location>
        <begin position="51"/>
        <end position="100"/>
    </location>
</feature>
<dbReference type="Proteomes" id="UP000192445">
    <property type="component" value="Chromosome"/>
</dbReference>
<keyword evidence="2" id="KW-0472">Membrane</keyword>
<reference evidence="3 4" key="1">
    <citation type="submission" date="2017-03" db="EMBL/GenBank/DDBJ databases">
        <title>Complete Genome Sequence of a natural compounds producer, Streptomyces violaceus S21.</title>
        <authorList>
            <person name="Zhong C."/>
            <person name="Zhao Z."/>
            <person name="Fu J."/>
            <person name="Zong G."/>
            <person name="Qin R."/>
            <person name="Cao G."/>
        </authorList>
    </citation>
    <scope>NUCLEOTIDE SEQUENCE [LARGE SCALE GENOMIC DNA]</scope>
    <source>
        <strain evidence="3 4">S21</strain>
    </source>
</reference>
<accession>A0A1V0U555</accession>
<dbReference type="Pfam" id="PF20087">
    <property type="entry name" value="DUF6479"/>
    <property type="match status" value="1"/>
</dbReference>
<protein>
    <recommendedName>
        <fullName evidence="5">Secreted protein</fullName>
    </recommendedName>
</protein>
<organism evidence="3 4">
    <name type="scientific">Streptomyces violaceoruber</name>
    <dbReference type="NCBI Taxonomy" id="1935"/>
    <lineage>
        <taxon>Bacteria</taxon>
        <taxon>Bacillati</taxon>
        <taxon>Actinomycetota</taxon>
        <taxon>Actinomycetes</taxon>
        <taxon>Kitasatosporales</taxon>
        <taxon>Streptomycetaceae</taxon>
        <taxon>Streptomyces</taxon>
        <taxon>Streptomyces violaceoruber group</taxon>
    </lineage>
</organism>
<name>A0A1V0U555_STRVN</name>
<evidence type="ECO:0000313" key="4">
    <source>
        <dbReference type="Proteomes" id="UP000192445"/>
    </source>
</evidence>